<dbReference type="Proteomes" id="UP000280307">
    <property type="component" value="Unassembled WGS sequence"/>
</dbReference>
<evidence type="ECO:0000313" key="6">
    <source>
        <dbReference type="EMBL" id="RRR76567.1"/>
    </source>
</evidence>
<gene>
    <name evidence="6" type="ORF">EI684_02800</name>
</gene>
<dbReference type="Gene3D" id="3.90.1530.30">
    <property type="match status" value="1"/>
</dbReference>
<comment type="similarity">
    <text evidence="1">Belongs to the ParB family.</text>
</comment>
<keyword evidence="3" id="KW-0238">DNA-binding</keyword>
<keyword evidence="2" id="KW-0159">Chromosome partition</keyword>
<dbReference type="InterPro" id="IPR036086">
    <property type="entry name" value="ParB/Sulfiredoxin_sf"/>
</dbReference>
<dbReference type="Pfam" id="PF17762">
    <property type="entry name" value="HTH_ParB"/>
    <property type="match status" value="1"/>
</dbReference>
<evidence type="ECO:0000256" key="2">
    <source>
        <dbReference type="ARBA" id="ARBA00022829"/>
    </source>
</evidence>
<dbReference type="GO" id="GO:0003677">
    <property type="term" value="F:DNA binding"/>
    <property type="evidence" value="ECO:0007669"/>
    <property type="project" value="UniProtKB-KW"/>
</dbReference>
<proteinExistence type="inferred from homology"/>
<dbReference type="Gene3D" id="1.10.10.2830">
    <property type="match status" value="1"/>
</dbReference>
<dbReference type="InterPro" id="IPR050336">
    <property type="entry name" value="Chromosome_partition/occlusion"/>
</dbReference>
<dbReference type="SUPFAM" id="SSF110849">
    <property type="entry name" value="ParB/Sulfiredoxin"/>
    <property type="match status" value="1"/>
</dbReference>
<dbReference type="GO" id="GO:0005694">
    <property type="term" value="C:chromosome"/>
    <property type="evidence" value="ECO:0007669"/>
    <property type="project" value="TreeGrafter"/>
</dbReference>
<dbReference type="SMART" id="SM00470">
    <property type="entry name" value="ParB"/>
    <property type="match status" value="1"/>
</dbReference>
<feature type="domain" description="ParB-like N-terminal" evidence="5">
    <location>
        <begin position="6"/>
        <end position="96"/>
    </location>
</feature>
<evidence type="ECO:0000256" key="4">
    <source>
        <dbReference type="SAM" id="MobiDB-lite"/>
    </source>
</evidence>
<dbReference type="AlphaFoldDB" id="A0A426U8S1"/>
<feature type="region of interest" description="Disordered" evidence="4">
    <location>
        <begin position="299"/>
        <end position="334"/>
    </location>
</feature>
<reference evidence="6 7" key="1">
    <citation type="submission" date="2018-12" db="EMBL/GenBank/DDBJ databases">
        <title>Genome Sequence of Candidatus Viridilinea halotolerans isolated from saline sulfide-rich spring.</title>
        <authorList>
            <person name="Grouzdev D.S."/>
            <person name="Burganskaya E.I."/>
            <person name="Krutkina M.S."/>
            <person name="Sukhacheva M.V."/>
            <person name="Gorlenko V.M."/>
        </authorList>
    </citation>
    <scope>NUCLEOTIDE SEQUENCE [LARGE SCALE GENOMIC DNA]</scope>
    <source>
        <strain evidence="6">Chok-6</strain>
    </source>
</reference>
<dbReference type="InterPro" id="IPR041468">
    <property type="entry name" value="HTH_ParB/Spo0J"/>
</dbReference>
<dbReference type="Pfam" id="PF02195">
    <property type="entry name" value="ParB_N"/>
    <property type="match status" value="1"/>
</dbReference>
<dbReference type="EMBL" id="RSAS01000111">
    <property type="protein sequence ID" value="RRR76567.1"/>
    <property type="molecule type" value="Genomic_DNA"/>
</dbReference>
<dbReference type="SUPFAM" id="SSF109709">
    <property type="entry name" value="KorB DNA-binding domain-like"/>
    <property type="match status" value="1"/>
</dbReference>
<dbReference type="InterPro" id="IPR003115">
    <property type="entry name" value="ParB_N"/>
</dbReference>
<evidence type="ECO:0000256" key="3">
    <source>
        <dbReference type="ARBA" id="ARBA00023125"/>
    </source>
</evidence>
<organism evidence="6 7">
    <name type="scientific">Candidatus Viridilinea halotolerans</name>
    <dbReference type="NCBI Taxonomy" id="2491704"/>
    <lineage>
        <taxon>Bacteria</taxon>
        <taxon>Bacillati</taxon>
        <taxon>Chloroflexota</taxon>
        <taxon>Chloroflexia</taxon>
        <taxon>Chloroflexales</taxon>
        <taxon>Chloroflexineae</taxon>
        <taxon>Oscillochloridaceae</taxon>
        <taxon>Candidatus Viridilinea</taxon>
    </lineage>
</organism>
<accession>A0A426U8S1</accession>
<sequence>MDVTTLHIPITDIVTGLNNRTRFPAEQLQSLADDMHERGLLQPIVVRPHPTGQGWQLIAGERRWRAAHLLGWTTIPAIVHAMDDRAARSAMMAENTHRADIDPIDEANGYAAFIADFGVTSAEVARTVGVDVQRVNRRLSLRSLLPELQTILRTRPELIVHMELLTRLDRNYQHAALTTLTQRSEVRLPEFRRIVHALLERQAQEAQLSIFDAELLGGHFAEQLQEAATGGGRLRIAHLPIDPRFPHPKVRERRRFLANQWRDWADALALAGFAEGAAAVYTLIEVCIAEGRIEANESEWVGRPAPPHPLAAEDADAQDSTDYPSGSACGDGAL</sequence>
<dbReference type="PANTHER" id="PTHR33375:SF1">
    <property type="entry name" value="CHROMOSOME-PARTITIONING PROTEIN PARB-RELATED"/>
    <property type="match status" value="1"/>
</dbReference>
<protein>
    <submittedName>
        <fullName evidence="6">ParB/RepB/Spo0J family partition protein</fullName>
    </submittedName>
</protein>
<dbReference type="PANTHER" id="PTHR33375">
    <property type="entry name" value="CHROMOSOME-PARTITIONING PROTEIN PARB-RELATED"/>
    <property type="match status" value="1"/>
</dbReference>
<dbReference type="FunFam" id="3.90.1530.30:FF:000001">
    <property type="entry name" value="Chromosome partitioning protein ParB"/>
    <property type="match status" value="1"/>
</dbReference>
<name>A0A426U8S1_9CHLR</name>
<evidence type="ECO:0000256" key="1">
    <source>
        <dbReference type="ARBA" id="ARBA00006295"/>
    </source>
</evidence>
<dbReference type="GO" id="GO:0007059">
    <property type="term" value="P:chromosome segregation"/>
    <property type="evidence" value="ECO:0007669"/>
    <property type="project" value="UniProtKB-KW"/>
</dbReference>
<comment type="caution">
    <text evidence="6">The sequence shown here is derived from an EMBL/GenBank/DDBJ whole genome shotgun (WGS) entry which is preliminary data.</text>
</comment>
<dbReference type="InterPro" id="IPR004437">
    <property type="entry name" value="ParB/RepB/Spo0J"/>
</dbReference>
<dbReference type="NCBIfam" id="TIGR00180">
    <property type="entry name" value="parB_part"/>
    <property type="match status" value="1"/>
</dbReference>
<evidence type="ECO:0000313" key="7">
    <source>
        <dbReference type="Proteomes" id="UP000280307"/>
    </source>
</evidence>
<evidence type="ECO:0000259" key="5">
    <source>
        <dbReference type="SMART" id="SM00470"/>
    </source>
</evidence>